<comment type="caution">
    <text evidence="2">The sequence shown here is derived from an EMBL/GenBank/DDBJ whole genome shotgun (WGS) entry which is preliminary data.</text>
</comment>
<reference evidence="2" key="1">
    <citation type="journal article" date="2021" name="Environ. Microbiol.">
        <title>Genomic characterization of three novel Desulfobacterota classes expand the metabolic and phylogenetic diversity of the phylum.</title>
        <authorList>
            <person name="Murphy C.L."/>
            <person name="Biggerstaff J."/>
            <person name="Eichhorn A."/>
            <person name="Ewing E."/>
            <person name="Shahan R."/>
            <person name="Soriano D."/>
            <person name="Stewart S."/>
            <person name="VanMol K."/>
            <person name="Walker R."/>
            <person name="Walters P."/>
            <person name="Elshahed M.S."/>
            <person name="Youssef N.H."/>
        </authorList>
    </citation>
    <scope>NUCLEOTIDE SEQUENCE</scope>
    <source>
        <strain evidence="2">Zod_Metabat.24</strain>
    </source>
</reference>
<protein>
    <submittedName>
        <fullName evidence="2">HD domain-containing protein</fullName>
    </submittedName>
</protein>
<name>A0A9D8KFV2_9DELT</name>
<dbReference type="InterPro" id="IPR037522">
    <property type="entry name" value="HD_GYP_dom"/>
</dbReference>
<evidence type="ECO:0000259" key="1">
    <source>
        <dbReference type="PROSITE" id="PS51832"/>
    </source>
</evidence>
<dbReference type="SMART" id="SM00471">
    <property type="entry name" value="HDc"/>
    <property type="match status" value="1"/>
</dbReference>
<dbReference type="PROSITE" id="PS51832">
    <property type="entry name" value="HD_GYP"/>
    <property type="match status" value="1"/>
</dbReference>
<reference evidence="2" key="2">
    <citation type="submission" date="2021-01" db="EMBL/GenBank/DDBJ databases">
        <authorList>
            <person name="Hahn C.R."/>
            <person name="Youssef N.H."/>
            <person name="Elshahed M."/>
        </authorList>
    </citation>
    <scope>NUCLEOTIDE SEQUENCE</scope>
    <source>
        <strain evidence="2">Zod_Metabat.24</strain>
    </source>
</reference>
<dbReference type="AlphaFoldDB" id="A0A9D8KFV2"/>
<dbReference type="PANTHER" id="PTHR43155">
    <property type="entry name" value="CYCLIC DI-GMP PHOSPHODIESTERASE PA4108-RELATED"/>
    <property type="match status" value="1"/>
</dbReference>
<dbReference type="Pfam" id="PF13487">
    <property type="entry name" value="HD_5"/>
    <property type="match status" value="1"/>
</dbReference>
<dbReference type="CDD" id="cd00077">
    <property type="entry name" value="HDc"/>
    <property type="match status" value="1"/>
</dbReference>
<proteinExistence type="predicted"/>
<dbReference type="Proteomes" id="UP000809273">
    <property type="component" value="Unassembled WGS sequence"/>
</dbReference>
<dbReference type="Gene3D" id="1.10.3210.10">
    <property type="entry name" value="Hypothetical protein af1432"/>
    <property type="match status" value="1"/>
</dbReference>
<dbReference type="SUPFAM" id="SSF109604">
    <property type="entry name" value="HD-domain/PDEase-like"/>
    <property type="match status" value="1"/>
</dbReference>
<evidence type="ECO:0000313" key="3">
    <source>
        <dbReference type="Proteomes" id="UP000809273"/>
    </source>
</evidence>
<feature type="domain" description="HD-GYP" evidence="1">
    <location>
        <begin position="95"/>
        <end position="295"/>
    </location>
</feature>
<dbReference type="InterPro" id="IPR003607">
    <property type="entry name" value="HD/PDEase_dom"/>
</dbReference>
<dbReference type="PANTHER" id="PTHR43155:SF2">
    <property type="entry name" value="CYCLIC DI-GMP PHOSPHODIESTERASE PA4108"/>
    <property type="match status" value="1"/>
</dbReference>
<sequence length="353" mass="39912">MVKISDIIRGQDIFEDKKQKGGLNSQGKDVAISDILTPDDILGEKISQYLRAPTEVEKKEALLILSELNELLDNMFSSMRKGEKFDIIPLSLHAKRLVNSIDKYQNIFMAQMYNSYDYTNLSYNSLWTTIIAIKIGRRIGMSGAELNELALAGLTHDVGLGLIPEDILSNEKELLRSEVREIESHPDKGSEFLKKFGNGYQHLSLIALQEHEREDGSGYPKGLTGKDIHQHAKIIGLADTYEAMTQDRPYRKRILPLYVMKDIVENMKGKYNSEIIKALLEEVTLFPVGSYVRLNSKEVGRVIAGTGETHFRQIVQILYDSDGKKLKTPKIVNLMEAHLIHIVEPVDENQLEG</sequence>
<dbReference type="EMBL" id="JAFGIX010000046">
    <property type="protein sequence ID" value="MBN1573270.1"/>
    <property type="molecule type" value="Genomic_DNA"/>
</dbReference>
<gene>
    <name evidence="2" type="ORF">JW984_08765</name>
</gene>
<organism evidence="2 3">
    <name type="scientific">Candidatus Zymogenus saltonus</name>
    <dbReference type="NCBI Taxonomy" id="2844893"/>
    <lineage>
        <taxon>Bacteria</taxon>
        <taxon>Deltaproteobacteria</taxon>
        <taxon>Candidatus Zymogenia</taxon>
        <taxon>Candidatus Zymogeniales</taxon>
        <taxon>Candidatus Zymogenaceae</taxon>
        <taxon>Candidatus Zymogenus</taxon>
    </lineage>
</organism>
<accession>A0A9D8KFV2</accession>
<evidence type="ECO:0000313" key="2">
    <source>
        <dbReference type="EMBL" id="MBN1573270.1"/>
    </source>
</evidence>